<dbReference type="EMBL" id="JBHUOF010000003">
    <property type="protein sequence ID" value="MFD2798295.1"/>
    <property type="molecule type" value="Genomic_DNA"/>
</dbReference>
<dbReference type="SUPFAM" id="SSF54427">
    <property type="entry name" value="NTF2-like"/>
    <property type="match status" value="1"/>
</dbReference>
<dbReference type="Proteomes" id="UP001597478">
    <property type="component" value="Unassembled WGS sequence"/>
</dbReference>
<dbReference type="Gene3D" id="3.10.450.50">
    <property type="match status" value="1"/>
</dbReference>
<keyword evidence="3" id="KW-1185">Reference proteome</keyword>
<name>A0ABW5W6W4_9PSEU</name>
<organism evidence="2 3">
    <name type="scientific">Prauserella oleivorans</name>
    <dbReference type="NCBI Taxonomy" id="1478153"/>
    <lineage>
        <taxon>Bacteria</taxon>
        <taxon>Bacillati</taxon>
        <taxon>Actinomycetota</taxon>
        <taxon>Actinomycetes</taxon>
        <taxon>Pseudonocardiales</taxon>
        <taxon>Pseudonocardiaceae</taxon>
        <taxon>Prauserella</taxon>
    </lineage>
</organism>
<reference evidence="3" key="1">
    <citation type="journal article" date="2019" name="Int. J. Syst. Evol. Microbiol.">
        <title>The Global Catalogue of Microorganisms (GCM) 10K type strain sequencing project: providing services to taxonomists for standard genome sequencing and annotation.</title>
        <authorList>
            <consortium name="The Broad Institute Genomics Platform"/>
            <consortium name="The Broad Institute Genome Sequencing Center for Infectious Disease"/>
            <person name="Wu L."/>
            <person name="Ma J."/>
        </authorList>
    </citation>
    <scope>NUCLEOTIDE SEQUENCE [LARGE SCALE GENOMIC DNA]</scope>
    <source>
        <strain evidence="3">IBRC-M 10906</strain>
    </source>
</reference>
<dbReference type="InterPro" id="IPR037401">
    <property type="entry name" value="SnoaL-like"/>
</dbReference>
<evidence type="ECO:0000313" key="3">
    <source>
        <dbReference type="Proteomes" id="UP001597478"/>
    </source>
</evidence>
<evidence type="ECO:0000259" key="1">
    <source>
        <dbReference type="Pfam" id="PF12680"/>
    </source>
</evidence>
<dbReference type="InterPro" id="IPR032710">
    <property type="entry name" value="NTF2-like_dom_sf"/>
</dbReference>
<protein>
    <submittedName>
        <fullName evidence="2">Nuclear transport factor 2 family protein</fullName>
    </submittedName>
</protein>
<sequence length="187" mass="20954">MITELRPAAERSWQLLADRAGTEPDPRKRANLEIVARHVREEVRGDVPALMETLVPQPVYEVWGASDSVGPKGYDEVKAFYEASIAIGKNRLEFEISNVLVEHDTVATEGIFRHAYTGELLTSRGFAAEDEVEPAAWYLVEYRALIVWPIDVGGLIEGERMYVGESPRILRRLEPGECDHLGPPNRG</sequence>
<accession>A0ABW5W6W4</accession>
<feature type="domain" description="SnoaL-like" evidence="1">
    <location>
        <begin position="35"/>
        <end position="125"/>
    </location>
</feature>
<proteinExistence type="predicted"/>
<dbReference type="RefSeq" id="WP_377383770.1">
    <property type="nucleotide sequence ID" value="NZ_JBHSAN010000001.1"/>
</dbReference>
<dbReference type="Pfam" id="PF12680">
    <property type="entry name" value="SnoaL_2"/>
    <property type="match status" value="1"/>
</dbReference>
<evidence type="ECO:0000313" key="2">
    <source>
        <dbReference type="EMBL" id="MFD2798295.1"/>
    </source>
</evidence>
<gene>
    <name evidence="2" type="ORF">ACFS2C_02680</name>
</gene>
<comment type="caution">
    <text evidence="2">The sequence shown here is derived from an EMBL/GenBank/DDBJ whole genome shotgun (WGS) entry which is preliminary data.</text>
</comment>